<evidence type="ECO:0000313" key="2">
    <source>
        <dbReference type="Proteomes" id="UP000198814"/>
    </source>
</evidence>
<keyword evidence="2" id="KW-1185">Reference proteome</keyword>
<sequence length="204" mass="22310">MLACSGASSENVSMHFLHWLLRLPDSRVTRGIRACLFALFLGYGLPAAHSPVYAGGVLEYQVKAAFIYNFIAFTQWPGTTGPTINLCVYGEDYFGSEIDKLQSKPVDKRLIKVVRTTVPEKLADCQVIIFSKSVSGSLSSLLSNLPNQPILTLADSPNAISHGIMINMSLVNEKIIFEINLGIVRKSGLDISSKLLQLATKVHQ</sequence>
<evidence type="ECO:0008006" key="3">
    <source>
        <dbReference type="Google" id="ProtNLM"/>
    </source>
</evidence>
<dbReference type="Pfam" id="PF13689">
    <property type="entry name" value="DUF4154"/>
    <property type="match status" value="1"/>
</dbReference>
<protein>
    <recommendedName>
        <fullName evidence="3">YfiR family protein</fullName>
    </recommendedName>
</protein>
<dbReference type="EMBL" id="FODO01000004">
    <property type="protein sequence ID" value="SEO08583.1"/>
    <property type="molecule type" value="Genomic_DNA"/>
</dbReference>
<dbReference type="InterPro" id="IPR025293">
    <property type="entry name" value="YfiR/HmsC-like"/>
</dbReference>
<accession>A0A1H8LU42</accession>
<organism evidence="1 2">
    <name type="scientific">Nitrosomonas oligotropha</name>
    <dbReference type="NCBI Taxonomy" id="42354"/>
    <lineage>
        <taxon>Bacteria</taxon>
        <taxon>Pseudomonadati</taxon>
        <taxon>Pseudomonadota</taxon>
        <taxon>Betaproteobacteria</taxon>
        <taxon>Nitrosomonadales</taxon>
        <taxon>Nitrosomonadaceae</taxon>
        <taxon>Nitrosomonas</taxon>
    </lineage>
</organism>
<name>A0A1H8LU42_9PROT</name>
<reference evidence="2" key="1">
    <citation type="submission" date="2016-10" db="EMBL/GenBank/DDBJ databases">
        <authorList>
            <person name="Varghese N."/>
            <person name="Submissions S."/>
        </authorList>
    </citation>
    <scope>NUCLEOTIDE SEQUENCE [LARGE SCALE GENOMIC DNA]</scope>
    <source>
        <strain evidence="2">Nm76</strain>
    </source>
</reference>
<gene>
    <name evidence="1" type="ORF">SAMN05216333_10459</name>
</gene>
<proteinExistence type="predicted"/>
<dbReference type="Proteomes" id="UP000198814">
    <property type="component" value="Unassembled WGS sequence"/>
</dbReference>
<dbReference type="AlphaFoldDB" id="A0A1H8LU42"/>
<dbReference type="RefSeq" id="WP_256206101.1">
    <property type="nucleotide sequence ID" value="NZ_FNOE01000004.1"/>
</dbReference>
<evidence type="ECO:0000313" key="1">
    <source>
        <dbReference type="EMBL" id="SEO08583.1"/>
    </source>
</evidence>
<dbReference type="STRING" id="42354.SAMN05216333_10459"/>